<dbReference type="OrthoDB" id="4700192at2"/>
<comment type="caution">
    <text evidence="1">The sequence shown here is derived from an EMBL/GenBank/DDBJ whole genome shotgun (WGS) entry which is preliminary data.</text>
</comment>
<keyword evidence="2" id="KW-1185">Reference proteome</keyword>
<evidence type="ECO:0000313" key="1">
    <source>
        <dbReference type="EMBL" id="RZS57598.1"/>
    </source>
</evidence>
<accession>A0A4Q7LUF5</accession>
<organism evidence="1 2">
    <name type="scientific">Microcella putealis</name>
    <dbReference type="NCBI Taxonomy" id="337005"/>
    <lineage>
        <taxon>Bacteria</taxon>
        <taxon>Bacillati</taxon>
        <taxon>Actinomycetota</taxon>
        <taxon>Actinomycetes</taxon>
        <taxon>Micrococcales</taxon>
        <taxon>Microbacteriaceae</taxon>
        <taxon>Microcella</taxon>
    </lineage>
</organism>
<protein>
    <submittedName>
        <fullName evidence="1">Uncharacterized protein</fullName>
    </submittedName>
</protein>
<dbReference type="AlphaFoldDB" id="A0A4Q7LUF5"/>
<dbReference type="Proteomes" id="UP000293519">
    <property type="component" value="Unassembled WGS sequence"/>
</dbReference>
<dbReference type="RefSeq" id="WP_130485147.1">
    <property type="nucleotide sequence ID" value="NZ_SGWW01000002.1"/>
</dbReference>
<name>A0A4Q7LUF5_9MICO</name>
<evidence type="ECO:0000313" key="2">
    <source>
        <dbReference type="Proteomes" id="UP000293519"/>
    </source>
</evidence>
<dbReference type="EMBL" id="SGWW01000002">
    <property type="protein sequence ID" value="RZS57598.1"/>
    <property type="molecule type" value="Genomic_DNA"/>
</dbReference>
<reference evidence="1 2" key="1">
    <citation type="journal article" date="2015" name="Stand. Genomic Sci.">
        <title>Genomic Encyclopedia of Bacterial and Archaeal Type Strains, Phase III: the genomes of soil and plant-associated and newly described type strains.</title>
        <authorList>
            <person name="Whitman W.B."/>
            <person name="Woyke T."/>
            <person name="Klenk H.P."/>
            <person name="Zhou Y."/>
            <person name="Lilburn T.G."/>
            <person name="Beck B.J."/>
            <person name="De Vos P."/>
            <person name="Vandamme P."/>
            <person name="Eisen J.A."/>
            <person name="Garrity G."/>
            <person name="Hugenholtz P."/>
            <person name="Kyrpides N.C."/>
        </authorList>
    </citation>
    <scope>NUCLEOTIDE SEQUENCE [LARGE SCALE GENOMIC DNA]</scope>
    <source>
        <strain evidence="1 2">CV2</strain>
    </source>
</reference>
<gene>
    <name evidence="1" type="ORF">EV141_1312</name>
</gene>
<proteinExistence type="predicted"/>
<sequence length="379" mass="41525">MTLSARTLLEGPRGRRLVLEWLAARGEAGPAYQRLREVLFHAAHVQERDRGHSVTAFGPGAERLRSSTTNPDQVAAAIDAIQDAVPPSAGELRSALRASVDAARYWQDRDGDDHVAAAPSVAAALERFAALVASSPHTVDWSAPVSSSTQQSVRWEAEPHGPRVTAVDDRRSAEKLAAWRTGTIDSDLRAHRERPADPAAPFSGAWWSIPPHSLLRSTGCLVDGRPAALEFVEDRFGWSAADVRPVRVPQGLRVIELRTPDDWSALCQAYPLDVSGEKRHDWFETTGRDERWVIPDWAAIAREADGVHLTIEGYLRCAGVAIDIELSGSLTGRAASVIAGWNPDETWWLTDAVEVVDEPERWVWFDSIGWARASAPPSP</sequence>